<dbReference type="InterPro" id="IPR051786">
    <property type="entry name" value="ASN_synthetase/amidase"/>
</dbReference>
<dbReference type="SUPFAM" id="SSF56235">
    <property type="entry name" value="N-terminal nucleophile aminohydrolases (Ntn hydrolases)"/>
    <property type="match status" value="1"/>
</dbReference>
<sequence length="624" mass="72222">MCGITGIYNLDGKKVAEKVLTEMTKAIAHRGPDGEGFFFDNSVGLGHRRLAILDTSSKGAQPMISHNKRWIIVFNGCIYNYLELKRKLQKKGHKFISTCDTEVLVEGIDENGIDFLKELNGMFALAAWDKKTRTLYLGRDRFGVKPLYYWFNGRSIVFASEIKAILKHPSYKISVNLEALNQYFTFQNVFGFYTLFSGINMLPPANTLKITAQTRNIEHNAWWDYDFSSPDSSMTFEDARRETKRLFIQAVKRQMIADVPVGSYLSGGMDSGSITAVASQHVERLSTFTAGFELSRVTGIEATFDERRDAELLANHFKTEHYEQVINAGDLGWSLPRVVWHLEDLRLGMSYPNYYISRLASKFVKVCLQGTGGDELFGGYPWRYYRIFKSLGQQEFFDNYYNYWQRLVSDDDKSELFSKNILDKIDTSSPKEVFKRVFTFNNKLRYATPEDHIQNSLYFEIKTFLSGLLIVGDKLSMANGLEERFPFLDNDLVNFAQKIPIKYKLGNLEKMKQIDENRLVDKKEIQKHDDGKNVLRRAMKDILPSSILKRNKQGFSSPDESWYRGENAKYVKDLLLGSKNISSEYINPLYTKKIILEHTEKNINHRLLLWSLISYEWWCKIFIK</sequence>
<dbReference type="Pfam" id="PF00733">
    <property type="entry name" value="Asn_synthase"/>
    <property type="match status" value="1"/>
</dbReference>
<dbReference type="CDD" id="cd00712">
    <property type="entry name" value="AsnB"/>
    <property type="match status" value="1"/>
</dbReference>
<dbReference type="InterPro" id="IPR006426">
    <property type="entry name" value="Asn_synth_AEB"/>
</dbReference>
<dbReference type="Pfam" id="PF13537">
    <property type="entry name" value="GATase_7"/>
    <property type="match status" value="1"/>
</dbReference>
<evidence type="ECO:0000313" key="12">
    <source>
        <dbReference type="Proteomes" id="UP000177050"/>
    </source>
</evidence>
<evidence type="ECO:0000256" key="7">
    <source>
        <dbReference type="ARBA" id="ARBA00048741"/>
    </source>
</evidence>
<dbReference type="CDD" id="cd01991">
    <property type="entry name" value="Asn_synthase_B_C"/>
    <property type="match status" value="1"/>
</dbReference>
<comment type="similarity">
    <text evidence="2">Belongs to the asparagine synthetase family.</text>
</comment>
<dbReference type="GO" id="GO:0004066">
    <property type="term" value="F:asparagine synthase (glutamine-hydrolyzing) activity"/>
    <property type="evidence" value="ECO:0007669"/>
    <property type="project" value="UniProtKB-EC"/>
</dbReference>
<evidence type="ECO:0000256" key="1">
    <source>
        <dbReference type="ARBA" id="ARBA00005187"/>
    </source>
</evidence>
<dbReference type="PIRSF" id="PIRSF001589">
    <property type="entry name" value="Asn_synthetase_glu-h"/>
    <property type="match status" value="1"/>
</dbReference>
<name>A0A1F7L0Z4_9BACT</name>
<keyword evidence="4 9" id="KW-0547">Nucleotide-binding</keyword>
<dbReference type="InterPro" id="IPR001962">
    <property type="entry name" value="Asn_synthase"/>
</dbReference>
<dbReference type="GO" id="GO:0005524">
    <property type="term" value="F:ATP binding"/>
    <property type="evidence" value="ECO:0007669"/>
    <property type="project" value="UniProtKB-KW"/>
</dbReference>
<feature type="active site" description="For GATase activity" evidence="8">
    <location>
        <position position="2"/>
    </location>
</feature>
<dbReference type="SUPFAM" id="SSF52402">
    <property type="entry name" value="Adenine nucleotide alpha hydrolases-like"/>
    <property type="match status" value="1"/>
</dbReference>
<comment type="caution">
    <text evidence="11">The sequence shown here is derived from an EMBL/GenBank/DDBJ whole genome shotgun (WGS) entry which is preliminary data.</text>
</comment>
<dbReference type="InterPro" id="IPR017932">
    <property type="entry name" value="GATase_2_dom"/>
</dbReference>
<accession>A0A1F7L0Z4</accession>
<evidence type="ECO:0000256" key="3">
    <source>
        <dbReference type="ARBA" id="ARBA00012737"/>
    </source>
</evidence>
<comment type="catalytic activity">
    <reaction evidence="7">
        <text>L-aspartate + L-glutamine + ATP + H2O = L-asparagine + L-glutamate + AMP + diphosphate + H(+)</text>
        <dbReference type="Rhea" id="RHEA:12228"/>
        <dbReference type="ChEBI" id="CHEBI:15377"/>
        <dbReference type="ChEBI" id="CHEBI:15378"/>
        <dbReference type="ChEBI" id="CHEBI:29985"/>
        <dbReference type="ChEBI" id="CHEBI:29991"/>
        <dbReference type="ChEBI" id="CHEBI:30616"/>
        <dbReference type="ChEBI" id="CHEBI:33019"/>
        <dbReference type="ChEBI" id="CHEBI:58048"/>
        <dbReference type="ChEBI" id="CHEBI:58359"/>
        <dbReference type="ChEBI" id="CHEBI:456215"/>
        <dbReference type="EC" id="6.3.5.4"/>
    </reaction>
</comment>
<evidence type="ECO:0000256" key="8">
    <source>
        <dbReference type="PIRSR" id="PIRSR001589-1"/>
    </source>
</evidence>
<dbReference type="EC" id="6.3.5.4" evidence="3"/>
<dbReference type="GO" id="GO:0006529">
    <property type="term" value="P:asparagine biosynthetic process"/>
    <property type="evidence" value="ECO:0007669"/>
    <property type="project" value="UniProtKB-KW"/>
</dbReference>
<dbReference type="EMBL" id="MGBR01000001">
    <property type="protein sequence ID" value="OGK73736.1"/>
    <property type="molecule type" value="Genomic_DNA"/>
</dbReference>
<dbReference type="GO" id="GO:0005829">
    <property type="term" value="C:cytosol"/>
    <property type="evidence" value="ECO:0007669"/>
    <property type="project" value="TreeGrafter"/>
</dbReference>
<dbReference type="InterPro" id="IPR014729">
    <property type="entry name" value="Rossmann-like_a/b/a_fold"/>
</dbReference>
<dbReference type="NCBIfam" id="TIGR01536">
    <property type="entry name" value="asn_synth_AEB"/>
    <property type="match status" value="1"/>
</dbReference>
<dbReference type="Gene3D" id="3.60.20.10">
    <property type="entry name" value="Glutamine Phosphoribosylpyrophosphate, subunit 1, domain 1"/>
    <property type="match status" value="1"/>
</dbReference>
<evidence type="ECO:0000256" key="4">
    <source>
        <dbReference type="ARBA" id="ARBA00022741"/>
    </source>
</evidence>
<keyword evidence="8" id="KW-0028">Amino-acid biosynthesis</keyword>
<gene>
    <name evidence="11" type="ORF">A3K52_03040</name>
</gene>
<dbReference type="InterPro" id="IPR029055">
    <property type="entry name" value="Ntn_hydrolases_N"/>
</dbReference>
<dbReference type="PANTHER" id="PTHR43284">
    <property type="entry name" value="ASPARAGINE SYNTHETASE (GLUTAMINE-HYDROLYZING)"/>
    <property type="match status" value="1"/>
</dbReference>
<dbReference type="InterPro" id="IPR033738">
    <property type="entry name" value="AsnB_N"/>
</dbReference>
<protein>
    <recommendedName>
        <fullName evidence="3">asparagine synthase (glutamine-hydrolyzing)</fullName>
        <ecNumber evidence="3">6.3.5.4</ecNumber>
    </recommendedName>
</protein>
<evidence type="ECO:0000259" key="10">
    <source>
        <dbReference type="PROSITE" id="PS51278"/>
    </source>
</evidence>
<evidence type="ECO:0000256" key="6">
    <source>
        <dbReference type="ARBA" id="ARBA00022962"/>
    </source>
</evidence>
<proteinExistence type="inferred from homology"/>
<dbReference type="Gene3D" id="3.40.50.620">
    <property type="entry name" value="HUPs"/>
    <property type="match status" value="1"/>
</dbReference>
<evidence type="ECO:0000256" key="9">
    <source>
        <dbReference type="PIRSR" id="PIRSR001589-2"/>
    </source>
</evidence>
<evidence type="ECO:0000256" key="5">
    <source>
        <dbReference type="ARBA" id="ARBA00022840"/>
    </source>
</evidence>
<evidence type="ECO:0000313" key="11">
    <source>
        <dbReference type="EMBL" id="OGK73736.1"/>
    </source>
</evidence>
<dbReference type="PANTHER" id="PTHR43284:SF1">
    <property type="entry name" value="ASPARAGINE SYNTHETASE"/>
    <property type="match status" value="1"/>
</dbReference>
<feature type="domain" description="Glutamine amidotransferase type-2" evidence="10">
    <location>
        <begin position="2"/>
        <end position="213"/>
    </location>
</feature>
<feature type="binding site" evidence="9">
    <location>
        <position position="100"/>
    </location>
    <ligand>
        <name>L-glutamine</name>
        <dbReference type="ChEBI" id="CHEBI:58359"/>
    </ligand>
</feature>
<organism evidence="11 12">
    <name type="scientific">Candidatus Roizmanbacteria bacterium RIFOXYD1_FULL_38_12</name>
    <dbReference type="NCBI Taxonomy" id="1802093"/>
    <lineage>
        <taxon>Bacteria</taxon>
        <taxon>Candidatus Roizmaniibacteriota</taxon>
    </lineage>
</organism>
<keyword evidence="8" id="KW-0061">Asparagine biosynthesis</keyword>
<dbReference type="Proteomes" id="UP000177050">
    <property type="component" value="Unassembled WGS sequence"/>
</dbReference>
<evidence type="ECO:0000256" key="2">
    <source>
        <dbReference type="ARBA" id="ARBA00005752"/>
    </source>
</evidence>
<comment type="pathway">
    <text evidence="1">Amino-acid biosynthesis; L-asparagine biosynthesis; L-asparagine from L-aspartate (L-Gln route): step 1/1.</text>
</comment>
<keyword evidence="5 9" id="KW-0067">ATP-binding</keyword>
<reference evidence="11 12" key="1">
    <citation type="journal article" date="2016" name="Nat. Commun.">
        <title>Thousands of microbial genomes shed light on interconnected biogeochemical processes in an aquifer system.</title>
        <authorList>
            <person name="Anantharaman K."/>
            <person name="Brown C.T."/>
            <person name="Hug L.A."/>
            <person name="Sharon I."/>
            <person name="Castelle C.J."/>
            <person name="Probst A.J."/>
            <person name="Thomas B.C."/>
            <person name="Singh A."/>
            <person name="Wilkins M.J."/>
            <person name="Karaoz U."/>
            <person name="Brodie E.L."/>
            <person name="Williams K.H."/>
            <person name="Hubbard S.S."/>
            <person name="Banfield J.F."/>
        </authorList>
    </citation>
    <scope>NUCLEOTIDE SEQUENCE [LARGE SCALE GENOMIC DNA]</scope>
</reference>
<dbReference type="AlphaFoldDB" id="A0A1F7L0Z4"/>
<keyword evidence="6 8" id="KW-0315">Glutamine amidotransferase</keyword>
<dbReference type="PROSITE" id="PS51278">
    <property type="entry name" value="GATASE_TYPE_2"/>
    <property type="match status" value="1"/>
</dbReference>